<dbReference type="Gene3D" id="3.40.50.150">
    <property type="entry name" value="Vaccinia Virus protein VP39"/>
    <property type="match status" value="1"/>
</dbReference>
<dbReference type="VEuPathDB" id="VectorBase:CSON012437"/>
<protein>
    <submittedName>
        <fullName evidence="5">CSON012437 protein</fullName>
    </submittedName>
</protein>
<evidence type="ECO:0000313" key="5">
    <source>
        <dbReference type="EMBL" id="SSX05185.1"/>
    </source>
</evidence>
<dbReference type="EMBL" id="UFQS01000590">
    <property type="protein sequence ID" value="SSX05185.1"/>
    <property type="molecule type" value="Genomic_DNA"/>
</dbReference>
<dbReference type="AlphaFoldDB" id="A0A336KP75"/>
<dbReference type="GO" id="GO:0005737">
    <property type="term" value="C:cytoplasm"/>
    <property type="evidence" value="ECO:0007669"/>
    <property type="project" value="TreeGrafter"/>
</dbReference>
<keyword evidence="2" id="KW-0808">Transferase</keyword>
<reference evidence="6" key="2">
    <citation type="submission" date="2018-07" db="EMBL/GenBank/DDBJ databases">
        <authorList>
            <person name="Quirk P.G."/>
            <person name="Krulwich T.A."/>
        </authorList>
    </citation>
    <scope>NUCLEOTIDE SEQUENCE</scope>
</reference>
<sequence length="236" mass="26519">MMTEDRPKKEHIKKFSFQSRKTDQEKIEILIPELLQSGYSFYTWPSATLLASFLWEKRQSLADKHILEIGSGTALPGILAAKLNAHVILSDCAKLPKTLNHIKHCCHLNNLTVGTDINVIGLTWGLLLDNIFRIGPLDLIIGSDCFYDPSVFEDILVTISFLLERNPNCKFIFSYQERSADWCLENLLRKWGLKCAKINTDHLGENTIVETFGSGSAVVGVSASNPSLHLFEITIK</sequence>
<evidence type="ECO:0000256" key="1">
    <source>
        <dbReference type="ARBA" id="ARBA00022603"/>
    </source>
</evidence>
<dbReference type="GO" id="GO:0005634">
    <property type="term" value="C:nucleus"/>
    <property type="evidence" value="ECO:0007669"/>
    <property type="project" value="TreeGrafter"/>
</dbReference>
<dbReference type="EMBL" id="UFQT01000590">
    <property type="protein sequence ID" value="SSX25546.1"/>
    <property type="molecule type" value="Genomic_DNA"/>
</dbReference>
<dbReference type="InterPro" id="IPR019410">
    <property type="entry name" value="Methyltransf_16"/>
</dbReference>
<dbReference type="PANTHER" id="PTHR14614:SF164">
    <property type="entry name" value="HISTONE-ARGININE METHYLTRANSFERASE METTL23"/>
    <property type="match status" value="1"/>
</dbReference>
<proteinExistence type="inferred from homology"/>
<dbReference type="InterPro" id="IPR029063">
    <property type="entry name" value="SAM-dependent_MTases_sf"/>
</dbReference>
<keyword evidence="3" id="KW-0949">S-adenosyl-L-methionine</keyword>
<organism evidence="5">
    <name type="scientific">Culicoides sonorensis</name>
    <name type="common">Biting midge</name>
    <dbReference type="NCBI Taxonomy" id="179676"/>
    <lineage>
        <taxon>Eukaryota</taxon>
        <taxon>Metazoa</taxon>
        <taxon>Ecdysozoa</taxon>
        <taxon>Arthropoda</taxon>
        <taxon>Hexapoda</taxon>
        <taxon>Insecta</taxon>
        <taxon>Pterygota</taxon>
        <taxon>Neoptera</taxon>
        <taxon>Endopterygota</taxon>
        <taxon>Diptera</taxon>
        <taxon>Nematocera</taxon>
        <taxon>Chironomoidea</taxon>
        <taxon>Ceratopogonidae</taxon>
        <taxon>Ceratopogoninae</taxon>
        <taxon>Culicoides</taxon>
        <taxon>Monoculicoides</taxon>
    </lineage>
</organism>
<accession>A0A336KP75</accession>
<evidence type="ECO:0000256" key="3">
    <source>
        <dbReference type="ARBA" id="ARBA00022691"/>
    </source>
</evidence>
<evidence type="ECO:0000256" key="2">
    <source>
        <dbReference type="ARBA" id="ARBA00022679"/>
    </source>
</evidence>
<dbReference type="Pfam" id="PF10294">
    <property type="entry name" value="Methyltransf_16"/>
    <property type="match status" value="1"/>
</dbReference>
<evidence type="ECO:0000256" key="4">
    <source>
        <dbReference type="ARBA" id="ARBA00043988"/>
    </source>
</evidence>
<dbReference type="GO" id="GO:0008168">
    <property type="term" value="F:methyltransferase activity"/>
    <property type="evidence" value="ECO:0007669"/>
    <property type="project" value="UniProtKB-KW"/>
</dbReference>
<evidence type="ECO:0000313" key="6">
    <source>
        <dbReference type="EMBL" id="SSX25546.1"/>
    </source>
</evidence>
<gene>
    <name evidence="5" type="primary">CSON012437</name>
</gene>
<comment type="similarity">
    <text evidence="4">Belongs to the methyltransferase superfamily. METTL23 family.</text>
</comment>
<dbReference type="PANTHER" id="PTHR14614">
    <property type="entry name" value="HEPATOCELLULAR CARCINOMA-ASSOCIATED ANTIGEN"/>
    <property type="match status" value="1"/>
</dbReference>
<keyword evidence="1" id="KW-0489">Methyltransferase</keyword>
<dbReference type="SUPFAM" id="SSF53335">
    <property type="entry name" value="S-adenosyl-L-methionine-dependent methyltransferases"/>
    <property type="match status" value="1"/>
</dbReference>
<reference evidence="5" key="1">
    <citation type="submission" date="2018-04" db="EMBL/GenBank/DDBJ databases">
        <authorList>
            <person name="Go L.Y."/>
            <person name="Mitchell J.A."/>
        </authorList>
    </citation>
    <scope>NUCLEOTIDE SEQUENCE</scope>
    <source>
        <tissue evidence="5">Whole organism</tissue>
    </source>
</reference>
<name>A0A336KP75_CULSO</name>
<dbReference type="GO" id="GO:0032259">
    <property type="term" value="P:methylation"/>
    <property type="evidence" value="ECO:0007669"/>
    <property type="project" value="UniProtKB-KW"/>
</dbReference>